<name>A0A1C0YJ78_9BACL</name>
<protein>
    <submittedName>
        <fullName evidence="1">Uncharacterized protein</fullName>
    </submittedName>
</protein>
<reference evidence="1 2" key="1">
    <citation type="submission" date="2016-07" db="EMBL/GenBank/DDBJ databases">
        <title>Caryophanon tenue genome sequencing.</title>
        <authorList>
            <person name="Verma A."/>
            <person name="Pal Y."/>
            <person name="Krishnamurthi S."/>
        </authorList>
    </citation>
    <scope>NUCLEOTIDE SEQUENCE [LARGE SCALE GENOMIC DNA]</scope>
    <source>
        <strain evidence="1 2">DSM 14152</strain>
    </source>
</reference>
<evidence type="ECO:0000313" key="1">
    <source>
        <dbReference type="EMBL" id="OCS87228.1"/>
    </source>
</evidence>
<sequence>MGATPHSGRVSQAWLEANTMFVTSALPQDVAFLADVPLLKAHAPAVPRRRKTLLFLLKSPLVSERTSAFLSSQYTHFYQK</sequence>
<accession>A0A1C0YJ78</accession>
<organism evidence="1 2">
    <name type="scientific">Caryophanon tenue</name>
    <dbReference type="NCBI Taxonomy" id="33978"/>
    <lineage>
        <taxon>Bacteria</taxon>
        <taxon>Bacillati</taxon>
        <taxon>Bacillota</taxon>
        <taxon>Bacilli</taxon>
        <taxon>Bacillales</taxon>
        <taxon>Caryophanaceae</taxon>
        <taxon>Caryophanon</taxon>
    </lineage>
</organism>
<gene>
    <name evidence="1" type="ORF">A6M13_11395</name>
</gene>
<dbReference type="STRING" id="33978.A6M13_11395"/>
<dbReference type="EMBL" id="MASJ01000004">
    <property type="protein sequence ID" value="OCS87228.1"/>
    <property type="molecule type" value="Genomic_DNA"/>
</dbReference>
<dbReference type="RefSeq" id="WP_066543848.1">
    <property type="nucleotide sequence ID" value="NZ_MASJ01000004.1"/>
</dbReference>
<evidence type="ECO:0000313" key="2">
    <source>
        <dbReference type="Proteomes" id="UP000093199"/>
    </source>
</evidence>
<comment type="caution">
    <text evidence="1">The sequence shown here is derived from an EMBL/GenBank/DDBJ whole genome shotgun (WGS) entry which is preliminary data.</text>
</comment>
<dbReference type="AlphaFoldDB" id="A0A1C0YJ78"/>
<proteinExistence type="predicted"/>
<dbReference type="Proteomes" id="UP000093199">
    <property type="component" value="Unassembled WGS sequence"/>
</dbReference>
<keyword evidence="2" id="KW-1185">Reference proteome</keyword>